<organism evidence="2 3">
    <name type="scientific">Sulfuriferula nivalis</name>
    <dbReference type="NCBI Taxonomy" id="2675298"/>
    <lineage>
        <taxon>Bacteria</taxon>
        <taxon>Pseudomonadati</taxon>
        <taxon>Pseudomonadota</taxon>
        <taxon>Betaproteobacteria</taxon>
        <taxon>Nitrosomonadales</taxon>
        <taxon>Sulfuricellaceae</taxon>
        <taxon>Sulfuriferula</taxon>
    </lineage>
</organism>
<dbReference type="KEGG" id="sniv:SFSGTM_28200"/>
<dbReference type="Proteomes" id="UP000463939">
    <property type="component" value="Chromosome"/>
</dbReference>
<accession>A0A809SB77</accession>
<keyword evidence="1" id="KW-1133">Transmembrane helix</keyword>
<dbReference type="RefSeq" id="WP_162085793.1">
    <property type="nucleotide sequence ID" value="NZ_AP021881.1"/>
</dbReference>
<evidence type="ECO:0000313" key="3">
    <source>
        <dbReference type="Proteomes" id="UP000463939"/>
    </source>
</evidence>
<feature type="transmembrane region" description="Helical" evidence="1">
    <location>
        <begin position="53"/>
        <end position="71"/>
    </location>
</feature>
<keyword evidence="1" id="KW-0812">Transmembrane</keyword>
<name>A0A809SB77_9PROT</name>
<dbReference type="AlphaFoldDB" id="A0A809SB77"/>
<gene>
    <name evidence="2" type="ORF">SFSGTM_28200</name>
</gene>
<keyword evidence="1" id="KW-0472">Membrane</keyword>
<dbReference type="EMBL" id="AP021881">
    <property type="protein sequence ID" value="BBP02112.1"/>
    <property type="molecule type" value="Genomic_DNA"/>
</dbReference>
<proteinExistence type="predicted"/>
<reference evidence="3" key="1">
    <citation type="submission" date="2019-11" db="EMBL/GenBank/DDBJ databases">
        <title>Isolation and characterization of a novel species in the genus Sulfuriferula.</title>
        <authorList>
            <person name="Mochizuki J."/>
            <person name="Kojima H."/>
            <person name="Fukui M."/>
        </authorList>
    </citation>
    <scope>NUCLEOTIDE SEQUENCE [LARGE SCALE GENOMIC DNA]</scope>
    <source>
        <strain evidence="3">SGTM</strain>
    </source>
</reference>
<feature type="transmembrane region" description="Helical" evidence="1">
    <location>
        <begin position="83"/>
        <end position="102"/>
    </location>
</feature>
<evidence type="ECO:0000256" key="1">
    <source>
        <dbReference type="SAM" id="Phobius"/>
    </source>
</evidence>
<evidence type="ECO:0000313" key="2">
    <source>
        <dbReference type="EMBL" id="BBP02112.1"/>
    </source>
</evidence>
<feature type="transmembrane region" description="Helical" evidence="1">
    <location>
        <begin position="142"/>
        <end position="164"/>
    </location>
</feature>
<protein>
    <submittedName>
        <fullName evidence="2">Uncharacterized protein</fullName>
    </submittedName>
</protein>
<sequence>MAIIGLITSFAMFTVYFCTKYTYALRAVAYQSNISFKDVWNFSFDGHPMRRSIVPMKYIAIFFACTSLFGWGHDLSSKDIRSLWIMVLMLIAYLGTWARIAIYEATHWKQGVEKSLTKSEMFKRSIKDIGWFPQGKDWLSRIVNASNVVLLIVVILRVISLYFYG</sequence>
<keyword evidence="3" id="KW-1185">Reference proteome</keyword>